<gene>
    <name evidence="2" type="primary">LOC112249830</name>
</gene>
<evidence type="ECO:0000313" key="2">
    <source>
        <dbReference type="Ensembl" id="ENSOTSP00005128070.1"/>
    </source>
</evidence>
<feature type="compositionally biased region" description="Basic and acidic residues" evidence="1">
    <location>
        <begin position="544"/>
        <end position="555"/>
    </location>
</feature>
<dbReference type="GO" id="GO:0048513">
    <property type="term" value="P:animal organ development"/>
    <property type="evidence" value="ECO:0007669"/>
    <property type="project" value="TreeGrafter"/>
</dbReference>
<feature type="region of interest" description="Disordered" evidence="1">
    <location>
        <begin position="384"/>
        <end position="432"/>
    </location>
</feature>
<name>A0AAZ3QID1_ONCTS</name>
<proteinExistence type="predicted"/>
<evidence type="ECO:0000256" key="1">
    <source>
        <dbReference type="SAM" id="MobiDB-lite"/>
    </source>
</evidence>
<dbReference type="Ensembl" id="ENSOTST00005138618.1">
    <property type="protein sequence ID" value="ENSOTSP00005128070.1"/>
    <property type="gene ID" value="ENSOTSG00005057752.1"/>
</dbReference>
<reference evidence="2" key="3">
    <citation type="submission" date="2025-09" db="UniProtKB">
        <authorList>
            <consortium name="Ensembl"/>
        </authorList>
    </citation>
    <scope>IDENTIFICATION</scope>
</reference>
<feature type="compositionally biased region" description="Low complexity" evidence="1">
    <location>
        <begin position="104"/>
        <end position="114"/>
    </location>
</feature>
<evidence type="ECO:0008006" key="4">
    <source>
        <dbReference type="Google" id="ProtNLM"/>
    </source>
</evidence>
<feature type="region of interest" description="Disordered" evidence="1">
    <location>
        <begin position="61"/>
        <end position="122"/>
    </location>
</feature>
<reference evidence="3" key="1">
    <citation type="journal article" date="2018" name="PLoS ONE">
        <title>Chinook salmon (Oncorhynchus tshawytscha) genome and transcriptome.</title>
        <authorList>
            <person name="Christensen K.A."/>
            <person name="Leong J.S."/>
            <person name="Sakhrani D."/>
            <person name="Biagi C.A."/>
            <person name="Minkley D.R."/>
            <person name="Withler R.E."/>
            <person name="Rondeau E.B."/>
            <person name="Koop B.F."/>
            <person name="Devlin R.H."/>
        </authorList>
    </citation>
    <scope>NUCLEOTIDE SEQUENCE [LARGE SCALE GENOMIC DNA]</scope>
</reference>
<dbReference type="AlphaFoldDB" id="A0AAZ3QID1"/>
<feature type="region of interest" description="Disordered" evidence="1">
    <location>
        <begin position="1"/>
        <end position="27"/>
    </location>
</feature>
<protein>
    <recommendedName>
        <fullName evidence="4">Sine oculis-binding protein homolog</fullName>
    </recommendedName>
</protein>
<keyword evidence="3" id="KW-1185">Reference proteome</keyword>
<dbReference type="GeneTree" id="ENSGT00940000154164"/>
<dbReference type="InterPro" id="IPR026092">
    <property type="entry name" value="RAI2/SOBP"/>
</dbReference>
<dbReference type="PANTHER" id="PTHR23186">
    <property type="entry name" value="RETINOIC ACID-INDUCED PROTEIN 2"/>
    <property type="match status" value="1"/>
</dbReference>
<feature type="compositionally biased region" description="Pro residues" evidence="1">
    <location>
        <begin position="398"/>
        <end position="421"/>
    </location>
</feature>
<organism evidence="2 3">
    <name type="scientific">Oncorhynchus tshawytscha</name>
    <name type="common">Chinook salmon</name>
    <name type="synonym">Salmo tshawytscha</name>
    <dbReference type="NCBI Taxonomy" id="74940"/>
    <lineage>
        <taxon>Eukaryota</taxon>
        <taxon>Metazoa</taxon>
        <taxon>Chordata</taxon>
        <taxon>Craniata</taxon>
        <taxon>Vertebrata</taxon>
        <taxon>Euteleostomi</taxon>
        <taxon>Actinopterygii</taxon>
        <taxon>Neopterygii</taxon>
        <taxon>Teleostei</taxon>
        <taxon>Protacanthopterygii</taxon>
        <taxon>Salmoniformes</taxon>
        <taxon>Salmonidae</taxon>
        <taxon>Salmoninae</taxon>
        <taxon>Oncorhynchus</taxon>
    </lineage>
</organism>
<sequence>MPEMEKGRPPENKRSRKPAHPVKREINQEMKTFAESTMNELLGWYGYDKLELRDSEATEIRNYPNRERRQQHVSVLKENSVPKSKSLDSPMTLAMRSGERESSRVPSSSPGSSSLTSPKEQKSAPVIVPLIKPSAVEDVQNVQIVCVWCQKEGVKRYSLCMGTELKSFCSEKCFAACRRAYFKRNKDLHVAERSPQHTHADDSPRLVLNSGGARVCNWCKHVRHTKEYLDFGAGEERLQFCSTKCLNQYKMDVFYREARATLTSSSPGRPTQEGRPESTGGVQNQKLLTPESWSSNAGDVRGTTRSPKGQTPINGTAAPRTVSPSEASSSSLKVNISGLRHLERHVLPPPAQVASHHPAPHPPHPSMEHHKAMPQIPLPFIRPPLHAQGLKSPLANPQGPPWPPSSPIHQPPPHSPIPPTNPTSSLHSPPINMMGLRGPVPMLPMMNFGGWPSLGPFFPQPTVLVPYPIIVPIPVPIPIPIPIPIPPKSAPPEAPGVPHSGVIQPVPEGIEGGRSRGVNLPSPKSVVSNRLGRTTNQGLPSPSDHPRRDITDWVKSEMQAQSPMSIPHSAVSSPRARYDASPSSTSVIEGLSDFKLSQQQQPERQVIQRVLQRTPVKLEPNPHGVVDLSGPGEPGMGQGTRLVDTRVDHHNHHHDIIKPTPPLTQSPPLLHNTAYPQRECSSPPCDTATPSPSTLPDVPKQTTPSSSPDPPPSPDSSQSQREAPPLGPEAALSELEAVKENSCSNGQVQLPSIPTSQSEGPSAAGDSEDPHVPDEDHAYALPTPNLTPTRAGGAPTNTPTTLLLPKLRDKGVLLCPPSVAGPGDMEPALKRRCLRIRDQIK</sequence>
<dbReference type="Pfam" id="PF15279">
    <property type="entry name" value="SOBP"/>
    <property type="match status" value="1"/>
</dbReference>
<evidence type="ECO:0000313" key="3">
    <source>
        <dbReference type="Proteomes" id="UP000694402"/>
    </source>
</evidence>
<feature type="region of interest" description="Disordered" evidence="1">
    <location>
        <begin position="350"/>
        <end position="370"/>
    </location>
</feature>
<feature type="region of interest" description="Disordered" evidence="1">
    <location>
        <begin position="262"/>
        <end position="332"/>
    </location>
</feature>
<feature type="compositionally biased region" description="Polar residues" evidence="1">
    <location>
        <begin position="741"/>
        <end position="760"/>
    </location>
</feature>
<dbReference type="GO" id="GO:0005634">
    <property type="term" value="C:nucleus"/>
    <property type="evidence" value="ECO:0007669"/>
    <property type="project" value="TreeGrafter"/>
</dbReference>
<feature type="compositionally biased region" description="Polar residues" evidence="1">
    <location>
        <begin position="322"/>
        <end position="332"/>
    </location>
</feature>
<feature type="region of interest" description="Disordered" evidence="1">
    <location>
        <begin position="618"/>
        <end position="802"/>
    </location>
</feature>
<accession>A0AAZ3QID1</accession>
<dbReference type="PANTHER" id="PTHR23186:SF5">
    <property type="entry name" value="SINE OCULIS-BINDING PROTEIN HOMOLOG B"/>
    <property type="match status" value="1"/>
</dbReference>
<feature type="compositionally biased region" description="Low complexity" evidence="1">
    <location>
        <begin position="787"/>
        <end position="802"/>
    </location>
</feature>
<feature type="compositionally biased region" description="Basic and acidic residues" evidence="1">
    <location>
        <begin position="768"/>
        <end position="778"/>
    </location>
</feature>
<feature type="region of interest" description="Disordered" evidence="1">
    <location>
        <begin position="509"/>
        <end position="584"/>
    </location>
</feature>
<feature type="compositionally biased region" description="Basic and acidic residues" evidence="1">
    <location>
        <begin position="61"/>
        <end position="70"/>
    </location>
</feature>
<reference evidence="2" key="2">
    <citation type="submission" date="2025-08" db="UniProtKB">
        <authorList>
            <consortium name="Ensembl"/>
        </authorList>
    </citation>
    <scope>IDENTIFICATION</scope>
</reference>
<dbReference type="Proteomes" id="UP000694402">
    <property type="component" value="Unassembled WGS sequence"/>
</dbReference>
<feature type="compositionally biased region" description="Basic and acidic residues" evidence="1">
    <location>
        <begin position="1"/>
        <end position="13"/>
    </location>
</feature>
<feature type="compositionally biased region" description="Polar residues" evidence="1">
    <location>
        <begin position="280"/>
        <end position="314"/>
    </location>
</feature>
<feature type="compositionally biased region" description="Polar residues" evidence="1">
    <location>
        <begin position="525"/>
        <end position="540"/>
    </location>
</feature>